<comment type="caution">
    <text evidence="1">The sequence shown here is derived from an EMBL/GenBank/DDBJ whole genome shotgun (WGS) entry which is preliminary data.</text>
</comment>
<dbReference type="AlphaFoldDB" id="A0A840RD13"/>
<organism evidence="1 2">
    <name type="scientific">Silvimonas terrae</name>
    <dbReference type="NCBI Taxonomy" id="300266"/>
    <lineage>
        <taxon>Bacteria</taxon>
        <taxon>Pseudomonadati</taxon>
        <taxon>Pseudomonadota</taxon>
        <taxon>Betaproteobacteria</taxon>
        <taxon>Neisseriales</taxon>
        <taxon>Chitinibacteraceae</taxon>
        <taxon>Silvimonas</taxon>
    </lineage>
</organism>
<keyword evidence="2" id="KW-1185">Reference proteome</keyword>
<evidence type="ECO:0000313" key="1">
    <source>
        <dbReference type="EMBL" id="MBB5190161.1"/>
    </source>
</evidence>
<accession>A0A840RD13</accession>
<proteinExistence type="predicted"/>
<dbReference type="EMBL" id="JACHHN010000002">
    <property type="protein sequence ID" value="MBB5190161.1"/>
    <property type="molecule type" value="Genomic_DNA"/>
</dbReference>
<protein>
    <submittedName>
        <fullName evidence="1">Uncharacterized protein</fullName>
    </submittedName>
</protein>
<name>A0A840RD13_9NEIS</name>
<gene>
    <name evidence="1" type="ORF">HNQ50_000883</name>
</gene>
<evidence type="ECO:0000313" key="2">
    <source>
        <dbReference type="Proteomes" id="UP000543030"/>
    </source>
</evidence>
<reference evidence="1 2" key="1">
    <citation type="submission" date="2020-08" db="EMBL/GenBank/DDBJ databases">
        <title>Genomic Encyclopedia of Type Strains, Phase IV (KMG-IV): sequencing the most valuable type-strain genomes for metagenomic binning, comparative biology and taxonomic classification.</title>
        <authorList>
            <person name="Goeker M."/>
        </authorList>
    </citation>
    <scope>NUCLEOTIDE SEQUENCE [LARGE SCALE GENOMIC DNA]</scope>
    <source>
        <strain evidence="1 2">DSM 18233</strain>
    </source>
</reference>
<dbReference type="Proteomes" id="UP000543030">
    <property type="component" value="Unassembled WGS sequence"/>
</dbReference>
<sequence>MTDQWNVHGRNTVARMKATGRESGVAMPEKNTALVNIATPDSRSASSGLRDWISAQGRNGESVGWVWGWP</sequence>
<dbReference type="RefSeq" id="WP_184097998.1">
    <property type="nucleotide sequence ID" value="NZ_JACHHN010000002.1"/>
</dbReference>